<dbReference type="AlphaFoldDB" id="A0A0A9C396"/>
<name>A0A0A9C396_ARUDO</name>
<sequence>MKRNTALALAAWMLLLALFITTATASLRKSFVEIITYYSPITSKCHQDAVL</sequence>
<accession>A0A0A9C396</accession>
<dbReference type="EMBL" id="GBRH01227141">
    <property type="protein sequence ID" value="JAD70754.1"/>
    <property type="molecule type" value="Transcribed_RNA"/>
</dbReference>
<keyword evidence="1" id="KW-0732">Signal</keyword>
<protein>
    <submittedName>
        <fullName evidence="2">Uncharacterized protein</fullName>
    </submittedName>
</protein>
<evidence type="ECO:0000313" key="2">
    <source>
        <dbReference type="EMBL" id="JAD70754.1"/>
    </source>
</evidence>
<proteinExistence type="predicted"/>
<evidence type="ECO:0000256" key="1">
    <source>
        <dbReference type="SAM" id="SignalP"/>
    </source>
</evidence>
<reference evidence="2" key="1">
    <citation type="submission" date="2014-09" db="EMBL/GenBank/DDBJ databases">
        <authorList>
            <person name="Magalhaes I.L.F."/>
            <person name="Oliveira U."/>
            <person name="Santos F.R."/>
            <person name="Vidigal T.H.D.A."/>
            <person name="Brescovit A.D."/>
            <person name="Santos A.J."/>
        </authorList>
    </citation>
    <scope>NUCLEOTIDE SEQUENCE</scope>
    <source>
        <tissue evidence="2">Shoot tissue taken approximately 20 cm above the soil surface</tissue>
    </source>
</reference>
<reference evidence="2" key="2">
    <citation type="journal article" date="2015" name="Data Brief">
        <title>Shoot transcriptome of the giant reed, Arundo donax.</title>
        <authorList>
            <person name="Barrero R.A."/>
            <person name="Guerrero F.D."/>
            <person name="Moolhuijzen P."/>
            <person name="Goolsby J.A."/>
            <person name="Tidwell J."/>
            <person name="Bellgard S.E."/>
            <person name="Bellgard M.I."/>
        </authorList>
    </citation>
    <scope>NUCLEOTIDE SEQUENCE</scope>
    <source>
        <tissue evidence="2">Shoot tissue taken approximately 20 cm above the soil surface</tissue>
    </source>
</reference>
<organism evidence="2">
    <name type="scientific">Arundo donax</name>
    <name type="common">Giant reed</name>
    <name type="synonym">Donax arundinaceus</name>
    <dbReference type="NCBI Taxonomy" id="35708"/>
    <lineage>
        <taxon>Eukaryota</taxon>
        <taxon>Viridiplantae</taxon>
        <taxon>Streptophyta</taxon>
        <taxon>Embryophyta</taxon>
        <taxon>Tracheophyta</taxon>
        <taxon>Spermatophyta</taxon>
        <taxon>Magnoliopsida</taxon>
        <taxon>Liliopsida</taxon>
        <taxon>Poales</taxon>
        <taxon>Poaceae</taxon>
        <taxon>PACMAD clade</taxon>
        <taxon>Arundinoideae</taxon>
        <taxon>Arundineae</taxon>
        <taxon>Arundo</taxon>
    </lineage>
</organism>
<feature type="signal peptide" evidence="1">
    <location>
        <begin position="1"/>
        <end position="25"/>
    </location>
</feature>
<feature type="chain" id="PRO_5002044350" evidence="1">
    <location>
        <begin position="26"/>
        <end position="51"/>
    </location>
</feature>